<dbReference type="PANTHER" id="PTHR43685:SF14">
    <property type="entry name" value="GLYCOSYLTRANSFERASE 2-LIKE DOMAIN-CONTAINING PROTEIN"/>
    <property type="match status" value="1"/>
</dbReference>
<evidence type="ECO:0000256" key="1">
    <source>
        <dbReference type="SAM" id="Phobius"/>
    </source>
</evidence>
<dbReference type="Proteomes" id="UP000678513">
    <property type="component" value="Chromosome"/>
</dbReference>
<dbReference type="InterPro" id="IPR050834">
    <property type="entry name" value="Glycosyltransf_2"/>
</dbReference>
<keyword evidence="4" id="KW-1185">Reference proteome</keyword>
<dbReference type="EMBL" id="CP072384">
    <property type="protein sequence ID" value="QUC07315.1"/>
    <property type="molecule type" value="Genomic_DNA"/>
</dbReference>
<reference evidence="3 4" key="1">
    <citation type="submission" date="2021-03" db="EMBL/GenBank/DDBJ databases">
        <title>Human Oral Microbial Genomes.</title>
        <authorList>
            <person name="Johnston C.D."/>
            <person name="Chen T."/>
            <person name="Dewhirst F.E."/>
        </authorList>
    </citation>
    <scope>NUCLEOTIDE SEQUENCE [LARGE SCALE GENOMIC DNA]</scope>
    <source>
        <strain evidence="3 4">DSMZ 100122</strain>
    </source>
</reference>
<evidence type="ECO:0000313" key="3">
    <source>
        <dbReference type="EMBL" id="QUC07315.1"/>
    </source>
</evidence>
<dbReference type="Pfam" id="PF00535">
    <property type="entry name" value="Glycos_transf_2"/>
    <property type="match status" value="1"/>
</dbReference>
<name>A0ABX7Y2C6_9ACTN</name>
<feature type="transmembrane region" description="Helical" evidence="1">
    <location>
        <begin position="263"/>
        <end position="284"/>
    </location>
</feature>
<accession>A0ABX7Y2C6</accession>
<feature type="domain" description="Glycosyltransferase 2-like" evidence="2">
    <location>
        <begin position="1"/>
        <end position="130"/>
    </location>
</feature>
<dbReference type="Gene3D" id="3.90.550.10">
    <property type="entry name" value="Spore Coat Polysaccharide Biosynthesis Protein SpsA, Chain A"/>
    <property type="match status" value="1"/>
</dbReference>
<sequence>MPVRNEEPHLEAAVRRVLAQDYAGEIEVVLAVGPSGDRTHEIANALAAADSRVVVVDNPTGFTPAGLNLAIKAASHEIVVRVDGHAELCPGYIATAVAVLRETGAANVGGLMDAQGRTPFEQAVAAAYNSHLGLGGGGFHLARTPAGPADTVFLGVFRRDVLNELGGFDESLHRAQDWEFNYRLRRAGHLVWFTPELRVVYRPRSSLRALARQFYKTGQWRREVIRRHPETASRRYLAPPAVVLGAGVGLGVGLAGVRLRHPWLTALLAFPLLYLGFLVFATVTMRDVPSAARSRLPLVLSTMHLAWGLGFLRGLPARR</sequence>
<feature type="transmembrane region" description="Helical" evidence="1">
    <location>
        <begin position="236"/>
        <end position="257"/>
    </location>
</feature>
<proteinExistence type="predicted"/>
<organism evidence="3 4">
    <name type="scientific">Arachnia rubra</name>
    <dbReference type="NCBI Taxonomy" id="1547448"/>
    <lineage>
        <taxon>Bacteria</taxon>
        <taxon>Bacillati</taxon>
        <taxon>Actinomycetota</taxon>
        <taxon>Actinomycetes</taxon>
        <taxon>Propionibacteriales</taxon>
        <taxon>Propionibacteriaceae</taxon>
        <taxon>Arachnia</taxon>
    </lineage>
</organism>
<keyword evidence="1" id="KW-0812">Transmembrane</keyword>
<dbReference type="CDD" id="cd02525">
    <property type="entry name" value="Succinoglycan_BP_ExoA"/>
    <property type="match status" value="1"/>
</dbReference>
<keyword evidence="1" id="KW-1133">Transmembrane helix</keyword>
<gene>
    <name evidence="3" type="ORF">J5A65_10245</name>
</gene>
<dbReference type="PANTHER" id="PTHR43685">
    <property type="entry name" value="GLYCOSYLTRANSFERASE"/>
    <property type="match status" value="1"/>
</dbReference>
<dbReference type="InterPro" id="IPR029044">
    <property type="entry name" value="Nucleotide-diphossugar_trans"/>
</dbReference>
<keyword evidence="1" id="KW-0472">Membrane</keyword>
<feature type="transmembrane region" description="Helical" evidence="1">
    <location>
        <begin position="296"/>
        <end position="315"/>
    </location>
</feature>
<dbReference type="SUPFAM" id="SSF53448">
    <property type="entry name" value="Nucleotide-diphospho-sugar transferases"/>
    <property type="match status" value="1"/>
</dbReference>
<protein>
    <submittedName>
        <fullName evidence="3">Glycosyltransferase family 2 protein</fullName>
    </submittedName>
</protein>
<evidence type="ECO:0000313" key="4">
    <source>
        <dbReference type="Proteomes" id="UP000678513"/>
    </source>
</evidence>
<evidence type="ECO:0000259" key="2">
    <source>
        <dbReference type="Pfam" id="PF00535"/>
    </source>
</evidence>
<dbReference type="InterPro" id="IPR001173">
    <property type="entry name" value="Glyco_trans_2-like"/>
</dbReference>